<dbReference type="HOGENOM" id="CLU_2600938_0_0_6"/>
<dbReference type="Proteomes" id="UP000029672">
    <property type="component" value="Chromosome"/>
</dbReference>
<keyword evidence="2" id="KW-1185">Reference proteome</keyword>
<dbReference type="KEGG" id="frf:LO80_03245"/>
<dbReference type="RefSeq" id="WP_040008503.1">
    <property type="nucleotide sequence ID" value="NZ_CP009574.1"/>
</dbReference>
<dbReference type="STRING" id="1547445.LO80_03245"/>
<evidence type="ECO:0000313" key="2">
    <source>
        <dbReference type="Proteomes" id="UP000029672"/>
    </source>
</evidence>
<name>A0A097ENE2_9GAMM</name>
<dbReference type="EMBL" id="CP009574">
    <property type="protein sequence ID" value="AIT09083.1"/>
    <property type="molecule type" value="Genomic_DNA"/>
</dbReference>
<gene>
    <name evidence="1" type="ORF">LO80_03245</name>
</gene>
<protein>
    <submittedName>
        <fullName evidence="1">Uncharacterized protein</fullName>
    </submittedName>
</protein>
<organism evidence="1 2">
    <name type="scientific">Candidatus Francisella endociliophora</name>
    <dbReference type="NCBI Taxonomy" id="653937"/>
    <lineage>
        <taxon>Bacteria</taxon>
        <taxon>Pseudomonadati</taxon>
        <taxon>Pseudomonadota</taxon>
        <taxon>Gammaproteobacteria</taxon>
        <taxon>Thiotrichales</taxon>
        <taxon>Francisellaceae</taxon>
        <taxon>Francisella</taxon>
    </lineage>
</organism>
<reference evidence="1 2" key="1">
    <citation type="submission" date="2014-10" db="EMBL/GenBank/DDBJ databases">
        <title>Whole genome sequence of Francisella endociliophora strain FSC1006, isolated from a laboratory culture of the marine ciliate Euplotes raikovi.</title>
        <authorList>
            <person name="Granberg M."/>
            <person name="Backman S."/>
            <person name="Lundmark E."/>
            <person name="Nilsson E."/>
            <person name="Karlsson E."/>
            <person name="Thelaus J."/>
            <person name="Ohrman C."/>
            <person name="Larkeryd A."/>
            <person name="Stenberg P."/>
        </authorList>
    </citation>
    <scope>NUCLEOTIDE SEQUENCE [LARGE SCALE GENOMIC DNA]</scope>
    <source>
        <strain evidence="1 2">FSC1006</strain>
    </source>
</reference>
<accession>A0A097ENE2</accession>
<evidence type="ECO:0000313" key="1">
    <source>
        <dbReference type="EMBL" id="AIT09083.1"/>
    </source>
</evidence>
<sequence>MIVVLTAIVFFLIGWTCCIKLQKLILRKSITRLNAMEIMVVIYAKQIILNSFRKIKDDERSYITDKALEEIQSVLKGKK</sequence>
<dbReference type="AlphaFoldDB" id="A0A097ENE2"/>
<proteinExistence type="predicted"/>